<feature type="domain" description="Cellulose synthase operon C C-terminal" evidence="6">
    <location>
        <begin position="993"/>
        <end position="1175"/>
    </location>
</feature>
<dbReference type="GO" id="GO:0019867">
    <property type="term" value="C:outer membrane"/>
    <property type="evidence" value="ECO:0007669"/>
    <property type="project" value="InterPro"/>
</dbReference>
<evidence type="ECO:0000256" key="4">
    <source>
        <dbReference type="ARBA" id="ARBA00022803"/>
    </source>
</evidence>
<dbReference type="Gene3D" id="1.25.40.10">
    <property type="entry name" value="Tetratricopeptide repeat domain"/>
    <property type="match status" value="5"/>
</dbReference>
<dbReference type="InterPro" id="IPR008410">
    <property type="entry name" value="BCSC_C"/>
</dbReference>
<dbReference type="GO" id="GO:0030244">
    <property type="term" value="P:cellulose biosynthetic process"/>
    <property type="evidence" value="ECO:0007669"/>
    <property type="project" value="UniProtKB-KW"/>
</dbReference>
<reference evidence="7 8" key="1">
    <citation type="submission" date="2018-06" db="EMBL/GenBank/DDBJ databases">
        <title>Genomic Encyclopedia of Type Strains, Phase III (KMG-III): the genomes of soil and plant-associated and newly described type strains.</title>
        <authorList>
            <person name="Whitman W."/>
        </authorList>
    </citation>
    <scope>NUCLEOTIDE SEQUENCE [LARGE SCALE GENOMIC DNA]</scope>
    <source>
        <strain evidence="7 8">CECT 7646</strain>
    </source>
</reference>
<dbReference type="PANTHER" id="PTHR12558:SF33">
    <property type="entry name" value="BLL7664 PROTEIN"/>
    <property type="match status" value="1"/>
</dbReference>
<keyword evidence="4" id="KW-0802">TPR repeat</keyword>
<dbReference type="InterPro" id="IPR019734">
    <property type="entry name" value="TPR_rpt"/>
</dbReference>
<protein>
    <submittedName>
        <fullName evidence="7">Tetratricopeptide repeat protein</fullName>
    </submittedName>
</protein>
<dbReference type="UniPathway" id="UPA00694"/>
<evidence type="ECO:0000256" key="3">
    <source>
        <dbReference type="ARBA" id="ARBA00022737"/>
    </source>
</evidence>
<evidence type="ECO:0000259" key="6">
    <source>
        <dbReference type="Pfam" id="PF05420"/>
    </source>
</evidence>
<organism evidence="7 8">
    <name type="scientific">Xylophilus ampelinus</name>
    <dbReference type="NCBI Taxonomy" id="54067"/>
    <lineage>
        <taxon>Bacteria</taxon>
        <taxon>Pseudomonadati</taxon>
        <taxon>Pseudomonadota</taxon>
        <taxon>Betaproteobacteria</taxon>
        <taxon>Burkholderiales</taxon>
        <taxon>Xylophilus</taxon>
    </lineage>
</organism>
<accession>A0A318SHB4</accession>
<comment type="pathway">
    <text evidence="1">Glycan metabolism; bacterial cellulose biosynthesis.</text>
</comment>
<evidence type="ECO:0000313" key="7">
    <source>
        <dbReference type="EMBL" id="PYE78236.1"/>
    </source>
</evidence>
<dbReference type="SMART" id="SM00028">
    <property type="entry name" value="TPR"/>
    <property type="match status" value="6"/>
</dbReference>
<keyword evidence="2" id="KW-0732">Signal</keyword>
<dbReference type="PANTHER" id="PTHR12558">
    <property type="entry name" value="CELL DIVISION CYCLE 16,23,27"/>
    <property type="match status" value="1"/>
</dbReference>
<keyword evidence="8" id="KW-1185">Reference proteome</keyword>
<comment type="caution">
    <text evidence="7">The sequence shown here is derived from an EMBL/GenBank/DDBJ whole genome shotgun (WGS) entry which is preliminary data.</text>
</comment>
<dbReference type="Pfam" id="PF14559">
    <property type="entry name" value="TPR_19"/>
    <property type="match status" value="3"/>
</dbReference>
<dbReference type="OrthoDB" id="174989at2"/>
<dbReference type="SUPFAM" id="SSF48452">
    <property type="entry name" value="TPR-like"/>
    <property type="match status" value="4"/>
</dbReference>
<dbReference type="Proteomes" id="UP000247540">
    <property type="component" value="Unassembled WGS sequence"/>
</dbReference>
<proteinExistence type="predicted"/>
<evidence type="ECO:0000256" key="1">
    <source>
        <dbReference type="ARBA" id="ARBA00005186"/>
    </source>
</evidence>
<dbReference type="AlphaFoldDB" id="A0A318SHB4"/>
<keyword evidence="3" id="KW-0677">Repeat</keyword>
<keyword evidence="5" id="KW-0135">Cellulose biosynthesis</keyword>
<evidence type="ECO:0000256" key="5">
    <source>
        <dbReference type="ARBA" id="ARBA00022916"/>
    </source>
</evidence>
<dbReference type="InterPro" id="IPR011990">
    <property type="entry name" value="TPR-like_helical_dom_sf"/>
</dbReference>
<evidence type="ECO:0000313" key="8">
    <source>
        <dbReference type="Proteomes" id="UP000247540"/>
    </source>
</evidence>
<dbReference type="Pfam" id="PF05420">
    <property type="entry name" value="BCSC_C"/>
    <property type="match status" value="1"/>
</dbReference>
<dbReference type="Pfam" id="PF13432">
    <property type="entry name" value="TPR_16"/>
    <property type="match status" value="3"/>
</dbReference>
<dbReference type="EMBL" id="QJTC01000008">
    <property type="protein sequence ID" value="PYE78236.1"/>
    <property type="molecule type" value="Genomic_DNA"/>
</dbReference>
<evidence type="ECO:0000256" key="2">
    <source>
        <dbReference type="ARBA" id="ARBA00022729"/>
    </source>
</evidence>
<sequence>MTFHFSLRTGSRPSGLVLGLIAAAAHELCGAQQPAPGPRPEVPPARALSTAGQEAAQLLQQQGRHWQARGNTTLAANAWQRLLVLRPREPEALYGMAWAGFAGNRPAEAQAYVARLKSVPGGMAFVERLAQDNALADKGPALQHARQLVREGKADEAVAAYRTLLASNRPTGPVAVEFYNALGSTLDGWDEAREGFARLVAAFPADNSLALAYAQHLTYADVGRREGIKRLAALAELPGVGKEATVSWRKALDWLTQVPSDMPYLRAYLQLHPDDQALRTTLEELAKATEAGAFQQIEPDPVLTKSEQAYRAFQAGRLEAAGAGFEEVLRQRPQYARALGGLGLVRVRQQRFAEAAQLLARARGSGKSGEGANWDNALKSARYWALYQEAQTARTSGDAVSALVLLTQAHAVDPLEPATDTARGAIHAGQEDYREAAADYRRALALRKGDPAALRGLLGVLVQDGRIEDAQTLISQLSETEKAEMGDMGEIRAKLSAAQGRSAMARGDASQALANFAQALRDNPGDIWTRLAIARLLRAEGRPKEAALLMEGQPALAADAPPAALAAAKYAQALFDADLGRWESVRQGLEDVPLAVRTPEMAPLLAQATVRSRLDAATLADARLSHSEATALRAAAARAALGSPELELMVAIAVVETGGHSAAGYPATFLPAMDTPVGMQIQYASVLFAAQQDEQAERVLGRLDGLALSASQREGVDALRTGSAVRAAYRLLDAKDVPGAHAVLAVAWARHPENSAVLLAQAAILIRSGRPDDALRIYNNALMDAPQDTRLLLGAAESADAAGNPSAAQFMERAVASASDDPRVLAAAGRYYRRTGRTERAEQLLTAAILVDAGKRARSRQTEADPLIRSVPQSAIDAQPPPGPVMRRMSWPLGGQSTGMESSFAPFLMLPVVDTEPGVENADPAESLNDLRSAPVAPAGRLLDPWVRPVPAALSPQERLDLQAELDTVRFERSPVVSTGLIVRSRRGESGLSRLTDVQTPVEARWTQGEARLLLRVTPTRLNAGLPDPLASGDRFGTGAFAGTTGGGSPVQQRDGGIGAAVGYERADMQADIGTTPIGFRHVDVVGGVKVMRTIDQAWSWSGELSRRAVTDSVLSFASARDGRSSVEWGGVTATGGRLQTGWDQGSWGLYGFGALHTLRGPGVADNARVEAGGASTAISGRQPTAG</sequence>
<gene>
    <name evidence="7" type="ORF">DFQ15_10825</name>
</gene>
<name>A0A318SHB4_9BURK</name>